<name>A0A1J0A640_9ENTE</name>
<reference evidence="2 3" key="1">
    <citation type="submission" date="2016-09" db="EMBL/GenBank/DDBJ databases">
        <title>Vagococcus teuberi sp. nov., isolated from the Malian artisanal sour milk fene.</title>
        <authorList>
            <person name="Wullschleger S."/>
            <person name="Seifert C."/>
            <person name="Baumgartner S."/>
            <person name="Lacroix C."/>
            <person name="Bonfoh B."/>
            <person name="Stevens M.J."/>
            <person name="Meile L."/>
        </authorList>
    </citation>
    <scope>NUCLEOTIDE SEQUENCE [LARGE SCALE GENOMIC DNA]</scope>
    <source>
        <strain evidence="2 3">DSM 21459</strain>
    </source>
</reference>
<dbReference type="PANTHER" id="PTHR46211">
    <property type="entry name" value="GLYCEROPHOSPHORYL DIESTER PHOSPHODIESTERASE"/>
    <property type="match status" value="1"/>
</dbReference>
<organism evidence="2 3">
    <name type="scientific">Vagococcus teuberi</name>
    <dbReference type="NCBI Taxonomy" id="519472"/>
    <lineage>
        <taxon>Bacteria</taxon>
        <taxon>Bacillati</taxon>
        <taxon>Bacillota</taxon>
        <taxon>Bacilli</taxon>
        <taxon>Lactobacillales</taxon>
        <taxon>Enterococcaceae</taxon>
        <taxon>Vagococcus</taxon>
    </lineage>
</organism>
<evidence type="ECO:0000313" key="3">
    <source>
        <dbReference type="Proteomes" id="UP000191200"/>
    </source>
</evidence>
<dbReference type="Pfam" id="PF03009">
    <property type="entry name" value="GDPD"/>
    <property type="match status" value="1"/>
</dbReference>
<dbReference type="PROSITE" id="PS51704">
    <property type="entry name" value="GP_PDE"/>
    <property type="match status" value="1"/>
</dbReference>
<dbReference type="Gene3D" id="3.20.20.190">
    <property type="entry name" value="Phosphatidylinositol (PI) phosphodiesterase"/>
    <property type="match status" value="1"/>
</dbReference>
<feature type="domain" description="GP-PDE" evidence="1">
    <location>
        <begin position="10"/>
        <end position="246"/>
    </location>
</feature>
<dbReference type="KEGG" id="vte:BHY08_05765"/>
<dbReference type="InterPro" id="IPR030395">
    <property type="entry name" value="GP_PDE_dom"/>
</dbReference>
<dbReference type="GO" id="GO:0008081">
    <property type="term" value="F:phosphoric diester hydrolase activity"/>
    <property type="evidence" value="ECO:0007669"/>
    <property type="project" value="InterPro"/>
</dbReference>
<accession>A0A1J0A640</accession>
<dbReference type="CDD" id="cd08563">
    <property type="entry name" value="GDPD_TtGDE_like"/>
    <property type="match status" value="1"/>
</dbReference>
<dbReference type="InterPro" id="IPR017946">
    <property type="entry name" value="PLC-like_Pdiesterase_TIM-brl"/>
</dbReference>
<dbReference type="SUPFAM" id="SSF51695">
    <property type="entry name" value="PLC-like phosphodiesterases"/>
    <property type="match status" value="1"/>
</dbReference>
<dbReference type="GO" id="GO:0006629">
    <property type="term" value="P:lipid metabolic process"/>
    <property type="evidence" value="ECO:0007669"/>
    <property type="project" value="InterPro"/>
</dbReference>
<evidence type="ECO:0000259" key="1">
    <source>
        <dbReference type="PROSITE" id="PS51704"/>
    </source>
</evidence>
<gene>
    <name evidence="2" type="ORF">BHY08_05765</name>
</gene>
<dbReference type="PANTHER" id="PTHR46211:SF1">
    <property type="entry name" value="GLYCEROPHOSPHODIESTER PHOSPHODIESTERASE, CYTOPLASMIC"/>
    <property type="match status" value="1"/>
</dbReference>
<evidence type="ECO:0000313" key="2">
    <source>
        <dbReference type="EMBL" id="APB31378.1"/>
    </source>
</evidence>
<protein>
    <recommendedName>
        <fullName evidence="1">GP-PDE domain-containing protein</fullName>
    </recommendedName>
</protein>
<sequence>MKQNGSDKMTKVIAHRGSKGTHPENTLPAFQEAIDVKADGIELDVQLTCDGKLVVIHDEKLNRTTNAKGWVKDLTLAEIKQLDAGSWFDERFKDTKIPTLEEVLALLKINQFRGLLNIELKTDRIEYLGIEQKVLRAIEEADVSFTIVLSSFNRDTLRRLKALDKTYEIAFIAFGNKYDIAWLDKHRDVNSFHPDIRWLKRHIDQTTHIENVRPWTVNKEADMVFCIEQKLAGMFTDFPKKALEVRDNG</sequence>
<dbReference type="STRING" id="519472.BHY08_05765"/>
<keyword evidence="3" id="KW-1185">Reference proteome</keyword>
<dbReference type="Proteomes" id="UP000191200">
    <property type="component" value="Chromosome"/>
</dbReference>
<dbReference type="AlphaFoldDB" id="A0A1J0A640"/>
<proteinExistence type="predicted"/>
<dbReference type="EMBL" id="CP017267">
    <property type="protein sequence ID" value="APB31378.1"/>
    <property type="molecule type" value="Genomic_DNA"/>
</dbReference>